<feature type="region of interest" description="Disordered" evidence="2">
    <location>
        <begin position="140"/>
        <end position="195"/>
    </location>
</feature>
<evidence type="ECO:0000256" key="1">
    <source>
        <dbReference type="SAM" id="Coils"/>
    </source>
</evidence>
<accession>A0A3S2P8C1</accession>
<keyword evidence="1" id="KW-0175">Coiled coil</keyword>
<dbReference type="EMBL" id="CM012455">
    <property type="protein sequence ID" value="RVE60032.1"/>
    <property type="molecule type" value="Genomic_DNA"/>
</dbReference>
<dbReference type="InterPro" id="IPR028043">
    <property type="entry name" value="PAAT-like"/>
</dbReference>
<feature type="coiled-coil region" evidence="1">
    <location>
        <begin position="266"/>
        <end position="301"/>
    </location>
</feature>
<dbReference type="Pfam" id="PF14958">
    <property type="entry name" value="PAAT-like"/>
    <property type="match status" value="1"/>
</dbReference>
<name>A0A3S2P8C1_ORYJA</name>
<dbReference type="AlphaFoldDB" id="A0A3S2P8C1"/>
<dbReference type="PANTHER" id="PTHR14787">
    <property type="entry name" value="C10ORF188 FAMILY MEMBER"/>
    <property type="match status" value="1"/>
</dbReference>
<protein>
    <submittedName>
        <fullName evidence="3">Uncharacterized protein</fullName>
    </submittedName>
</protein>
<reference evidence="3 4" key="1">
    <citation type="submission" date="2018-11" db="EMBL/GenBank/DDBJ databases">
        <authorList>
            <person name="Lopez-Roques C."/>
            <person name="Donnadieu C."/>
            <person name="Bouchez O."/>
            <person name="Klopp C."/>
            <person name="Cabau C."/>
            <person name="Zahm M."/>
        </authorList>
    </citation>
    <scope>NUCLEOTIDE SEQUENCE [LARGE SCALE GENOMIC DNA]</scope>
    <source>
        <strain evidence="3">RS831</strain>
        <tissue evidence="3">Whole body</tissue>
    </source>
</reference>
<reference evidence="3 4" key="2">
    <citation type="submission" date="2019-01" db="EMBL/GenBank/DDBJ databases">
        <title>A chromosome length genome reference of the Java medaka (oryzias javanicus).</title>
        <authorList>
            <person name="Herpin A."/>
            <person name="Takehana Y."/>
            <person name="Naruse K."/>
            <person name="Ansai S."/>
            <person name="Kawaguchi M."/>
        </authorList>
    </citation>
    <scope>NUCLEOTIDE SEQUENCE [LARGE SCALE GENOMIC DNA]</scope>
    <source>
        <strain evidence="3">RS831</strain>
        <tissue evidence="3">Whole body</tissue>
    </source>
</reference>
<proteinExistence type="predicted"/>
<evidence type="ECO:0000313" key="3">
    <source>
        <dbReference type="EMBL" id="RVE60032.1"/>
    </source>
</evidence>
<dbReference type="Proteomes" id="UP000283210">
    <property type="component" value="Chromosome 19"/>
</dbReference>
<keyword evidence="4" id="KW-1185">Reference proteome</keyword>
<sequence>MEVYDQSGEYCGTARGSKTERVVSDSADRGPFFSKQLLLERPASACEVKLLSLAGRSSVLVGRVIVGLQSLQPRPLPVSSIDLQRVQGLVEEMGATLSPGAQNLMEMVQFQQQNSSPSLGGFLPLLMGGGALSALAEGGGVSSIRRQPPPEAPLPTDCSSSAEQTPLAESRGKSEGSAPPAPPQLNGNKMNTENGLPLSSAHLTTIMSDLMKRQGCGEVLSPDLLPVLQSVCGQVTRLRLDGAPAAERESELRNGCCCAPQTRKLDPAMEQRLEEMERRLKEHMDRRLDALEQKLEKALLSALPVMALKNGAAGAGEQIAHTPCAQQS</sequence>
<gene>
    <name evidence="3" type="ORF">OJAV_G00194930</name>
</gene>
<dbReference type="PANTHER" id="PTHR14787:SF1">
    <property type="entry name" value="ATPASE PAAT"/>
    <property type="match status" value="1"/>
</dbReference>
<dbReference type="OrthoDB" id="5981473at2759"/>
<evidence type="ECO:0000256" key="2">
    <source>
        <dbReference type="SAM" id="MobiDB-lite"/>
    </source>
</evidence>
<evidence type="ECO:0000313" key="4">
    <source>
        <dbReference type="Proteomes" id="UP000283210"/>
    </source>
</evidence>
<feature type="compositionally biased region" description="Polar residues" evidence="2">
    <location>
        <begin position="185"/>
        <end position="194"/>
    </location>
</feature>
<organism evidence="3 4">
    <name type="scientific">Oryzias javanicus</name>
    <name type="common">Javanese ricefish</name>
    <name type="synonym">Aplocheilus javanicus</name>
    <dbReference type="NCBI Taxonomy" id="123683"/>
    <lineage>
        <taxon>Eukaryota</taxon>
        <taxon>Metazoa</taxon>
        <taxon>Chordata</taxon>
        <taxon>Craniata</taxon>
        <taxon>Vertebrata</taxon>
        <taxon>Euteleostomi</taxon>
        <taxon>Actinopterygii</taxon>
        <taxon>Neopterygii</taxon>
        <taxon>Teleostei</taxon>
        <taxon>Neoteleostei</taxon>
        <taxon>Acanthomorphata</taxon>
        <taxon>Ovalentaria</taxon>
        <taxon>Atherinomorphae</taxon>
        <taxon>Beloniformes</taxon>
        <taxon>Adrianichthyidae</taxon>
        <taxon>Oryziinae</taxon>
        <taxon>Oryzias</taxon>
    </lineage>
</organism>